<feature type="compositionally biased region" description="Basic and acidic residues" evidence="3">
    <location>
        <begin position="2549"/>
        <end position="2559"/>
    </location>
</feature>
<dbReference type="EMBL" id="JAPTSV010000015">
    <property type="protein sequence ID" value="KAJ1520135.1"/>
    <property type="molecule type" value="Genomic_DNA"/>
</dbReference>
<feature type="region of interest" description="Disordered" evidence="3">
    <location>
        <begin position="2312"/>
        <end position="2356"/>
    </location>
</feature>
<feature type="coiled-coil region" evidence="2">
    <location>
        <begin position="839"/>
        <end position="866"/>
    </location>
</feature>
<feature type="region of interest" description="Disordered" evidence="3">
    <location>
        <begin position="1436"/>
        <end position="1459"/>
    </location>
</feature>
<dbReference type="InterPro" id="IPR019734">
    <property type="entry name" value="TPR_rpt"/>
</dbReference>
<feature type="domain" description="TTC28 C-terminal" evidence="5">
    <location>
        <begin position="1943"/>
        <end position="2047"/>
    </location>
</feature>
<feature type="region of interest" description="Disordered" evidence="3">
    <location>
        <begin position="1674"/>
        <end position="1706"/>
    </location>
</feature>
<keyword evidence="2" id="KW-0175">Coiled coil</keyword>
<evidence type="ECO:0000259" key="4">
    <source>
        <dbReference type="Pfam" id="PF12770"/>
    </source>
</evidence>
<dbReference type="InterPro" id="IPR011990">
    <property type="entry name" value="TPR-like_helical_dom_sf"/>
</dbReference>
<dbReference type="Pfam" id="PF13176">
    <property type="entry name" value="TPR_7"/>
    <property type="match status" value="2"/>
</dbReference>
<feature type="domain" description="CHAT" evidence="4">
    <location>
        <begin position="1466"/>
        <end position="1829"/>
    </location>
</feature>
<feature type="compositionally biased region" description="Polar residues" evidence="3">
    <location>
        <begin position="1674"/>
        <end position="1683"/>
    </location>
</feature>
<dbReference type="PROSITE" id="PS50005">
    <property type="entry name" value="TPR"/>
    <property type="match status" value="9"/>
</dbReference>
<feature type="region of interest" description="Disordered" evidence="3">
    <location>
        <begin position="2208"/>
        <end position="2254"/>
    </location>
</feature>
<protein>
    <recommendedName>
        <fullName evidence="8">Tetratricopeptide repeat protein 28</fullName>
    </recommendedName>
</protein>
<dbReference type="FunFam" id="1.25.40.10:FF:001590">
    <property type="entry name" value="Rapsynoid, putative"/>
    <property type="match status" value="1"/>
</dbReference>
<evidence type="ECO:0000256" key="2">
    <source>
        <dbReference type="SAM" id="Coils"/>
    </source>
</evidence>
<feature type="compositionally biased region" description="Polar residues" evidence="3">
    <location>
        <begin position="2338"/>
        <end position="2353"/>
    </location>
</feature>
<dbReference type="SUPFAM" id="SSF48452">
    <property type="entry name" value="TPR-like"/>
    <property type="match status" value="6"/>
</dbReference>
<organism evidence="6 7">
    <name type="scientific">Megalurothrips usitatus</name>
    <name type="common">bean blossom thrips</name>
    <dbReference type="NCBI Taxonomy" id="439358"/>
    <lineage>
        <taxon>Eukaryota</taxon>
        <taxon>Metazoa</taxon>
        <taxon>Ecdysozoa</taxon>
        <taxon>Arthropoda</taxon>
        <taxon>Hexapoda</taxon>
        <taxon>Insecta</taxon>
        <taxon>Pterygota</taxon>
        <taxon>Neoptera</taxon>
        <taxon>Paraneoptera</taxon>
        <taxon>Thysanoptera</taxon>
        <taxon>Terebrantia</taxon>
        <taxon>Thripoidea</taxon>
        <taxon>Thripidae</taxon>
        <taxon>Megalurothrips</taxon>
    </lineage>
</organism>
<feature type="compositionally biased region" description="Pro residues" evidence="3">
    <location>
        <begin position="2270"/>
        <end position="2298"/>
    </location>
</feature>
<dbReference type="FunFam" id="1.25.40.10:FF:000096">
    <property type="entry name" value="Tetratricopeptide repeat domain 28"/>
    <property type="match status" value="1"/>
</dbReference>
<keyword evidence="1" id="KW-0802">TPR repeat</keyword>
<dbReference type="SMART" id="SM00028">
    <property type="entry name" value="TPR"/>
    <property type="match status" value="26"/>
</dbReference>
<dbReference type="Proteomes" id="UP001075354">
    <property type="component" value="Chromosome 15"/>
</dbReference>
<feature type="compositionally biased region" description="Basic and acidic residues" evidence="3">
    <location>
        <begin position="2593"/>
        <end position="2603"/>
    </location>
</feature>
<dbReference type="Pfam" id="PF13181">
    <property type="entry name" value="TPR_8"/>
    <property type="match status" value="1"/>
</dbReference>
<evidence type="ECO:0000313" key="7">
    <source>
        <dbReference type="Proteomes" id="UP001075354"/>
    </source>
</evidence>
<feature type="region of interest" description="Disordered" evidence="3">
    <location>
        <begin position="2533"/>
        <end position="2669"/>
    </location>
</feature>
<feature type="repeat" description="TPR" evidence="1">
    <location>
        <begin position="826"/>
        <end position="859"/>
    </location>
</feature>
<feature type="compositionally biased region" description="Low complexity" evidence="3">
    <location>
        <begin position="2090"/>
        <end position="2099"/>
    </location>
</feature>
<feature type="region of interest" description="Disordered" evidence="3">
    <location>
        <begin position="2266"/>
        <end position="2298"/>
    </location>
</feature>
<comment type="caution">
    <text evidence="6">The sequence shown here is derived from an EMBL/GenBank/DDBJ whole genome shotgun (WGS) entry which is preliminary data.</text>
</comment>
<dbReference type="Pfam" id="PF13424">
    <property type="entry name" value="TPR_12"/>
    <property type="match status" value="8"/>
</dbReference>
<gene>
    <name evidence="6" type="ORF">ONE63_004353</name>
</gene>
<dbReference type="FunFam" id="1.25.40.10:FF:000040">
    <property type="entry name" value="Tetratricopeptide repeat domain 28"/>
    <property type="match status" value="1"/>
</dbReference>
<feature type="compositionally biased region" description="Low complexity" evidence="3">
    <location>
        <begin position="2051"/>
        <end position="2062"/>
    </location>
</feature>
<feature type="compositionally biased region" description="Polar residues" evidence="3">
    <location>
        <begin position="2658"/>
        <end position="2669"/>
    </location>
</feature>
<feature type="repeat" description="TPR" evidence="1">
    <location>
        <begin position="989"/>
        <end position="1022"/>
    </location>
</feature>
<dbReference type="Pfam" id="PF13432">
    <property type="entry name" value="TPR_16"/>
    <property type="match status" value="1"/>
</dbReference>
<keyword evidence="7" id="KW-1185">Reference proteome</keyword>
<feature type="region of interest" description="Disordered" evidence="3">
    <location>
        <begin position="14"/>
        <end position="50"/>
    </location>
</feature>
<feature type="compositionally biased region" description="Pro residues" evidence="3">
    <location>
        <begin position="33"/>
        <end position="42"/>
    </location>
</feature>
<evidence type="ECO:0000256" key="3">
    <source>
        <dbReference type="SAM" id="MobiDB-lite"/>
    </source>
</evidence>
<evidence type="ECO:0000256" key="1">
    <source>
        <dbReference type="PROSITE-ProRule" id="PRU00339"/>
    </source>
</evidence>
<feature type="region of interest" description="Disordered" evidence="3">
    <location>
        <begin position="2050"/>
        <end position="2183"/>
    </location>
</feature>
<feature type="compositionally biased region" description="Low complexity" evidence="3">
    <location>
        <begin position="2145"/>
        <end position="2163"/>
    </location>
</feature>
<dbReference type="InterPro" id="IPR058900">
    <property type="entry name" value="TTC28_C"/>
</dbReference>
<dbReference type="Gene3D" id="1.25.40.10">
    <property type="entry name" value="Tetratricopeptide repeat domain"/>
    <property type="match status" value="6"/>
</dbReference>
<dbReference type="FunFam" id="1.25.40.10:FF:000223">
    <property type="entry name" value="Tetratricopeptide repeat domain 28"/>
    <property type="match status" value="1"/>
</dbReference>
<feature type="repeat" description="TPR" evidence="1">
    <location>
        <begin position="1069"/>
        <end position="1102"/>
    </location>
</feature>
<feature type="compositionally biased region" description="Pro residues" evidence="3">
    <location>
        <begin position="2100"/>
        <end position="2110"/>
    </location>
</feature>
<dbReference type="Pfam" id="PF26117">
    <property type="entry name" value="TTC28_C"/>
    <property type="match status" value="1"/>
</dbReference>
<name>A0AAV7X2J5_9NEOP</name>
<dbReference type="InterPro" id="IPR024983">
    <property type="entry name" value="CHAT_dom"/>
</dbReference>
<feature type="repeat" description="TPR" evidence="1">
    <location>
        <begin position="746"/>
        <end position="779"/>
    </location>
</feature>
<feature type="repeat" description="TPR" evidence="1">
    <location>
        <begin position="1029"/>
        <end position="1062"/>
    </location>
</feature>
<feature type="repeat" description="TPR" evidence="1">
    <location>
        <begin position="90"/>
        <end position="123"/>
    </location>
</feature>
<evidence type="ECO:0000259" key="5">
    <source>
        <dbReference type="Pfam" id="PF26117"/>
    </source>
</evidence>
<feature type="repeat" description="TPR" evidence="1">
    <location>
        <begin position="158"/>
        <end position="191"/>
    </location>
</feature>
<feature type="region of interest" description="Disordered" evidence="3">
    <location>
        <begin position="2405"/>
        <end position="2425"/>
    </location>
</feature>
<feature type="repeat" description="TPR" evidence="1">
    <location>
        <begin position="346"/>
        <end position="379"/>
    </location>
</feature>
<evidence type="ECO:0000313" key="6">
    <source>
        <dbReference type="EMBL" id="KAJ1520135.1"/>
    </source>
</evidence>
<feature type="repeat" description="TPR" evidence="1">
    <location>
        <begin position="546"/>
        <end position="579"/>
    </location>
</feature>
<dbReference type="PANTHER" id="PTHR10098">
    <property type="entry name" value="RAPSYN-RELATED"/>
    <property type="match status" value="1"/>
</dbReference>
<evidence type="ECO:0008006" key="8">
    <source>
        <dbReference type="Google" id="ProtNLM"/>
    </source>
</evidence>
<accession>A0AAV7X2J5</accession>
<reference evidence="6" key="1">
    <citation type="submission" date="2022-12" db="EMBL/GenBank/DDBJ databases">
        <title>Chromosome-level genome assembly of the bean flower thrips Megalurothrips usitatus.</title>
        <authorList>
            <person name="Ma L."/>
            <person name="Liu Q."/>
            <person name="Li H."/>
            <person name="Cai W."/>
        </authorList>
    </citation>
    <scope>NUCLEOTIDE SEQUENCE</scope>
    <source>
        <strain evidence="6">Cailab_2022a</strain>
    </source>
</reference>
<sequence>MRFGLVRIAVVSGPSPSPPDGLQRNWNPGGPATSPPPLPFPPGTVVGGPGRRKPVGAAVLEPGTNQTAVSICVLQVEPEGELPAASRTLFVELVRQSNAACQARDFGKAVTLYSEALQLDPNNHVLFSNRSAARVKLGQFALALQDAARARELNPKWPKAYYRQGVALQCLGRHGDALAAFSSGLAQDPKSGQLLAGLMECSLKSPLRAKLEPTFHQLEEMSLNKSPFVIISVVGQELLGAGHYSAAVVVLEAALRIGSCSLKLRGSVFSALSSAYWALNCLEKAINYMQQDLTVAKSLGDIAGECRAHGNLGSAYFSQGSFKEALTSHRYQLVLAMKCKDSQAAASALTSLGHVYTATGDYPNALASHKQCVQLVKQMGDKLQEAREIGNVGAVYLAMGEFESAVDCHTQHLRLARRLGNQVEEARAYSNLGSSHHYRRNFSQAIAFHENVLRIAQELGDRAIEARAYAGLGHAARCAGDYQQAKRWHERQLDMALSTRDKMGEGRACSNLGIVYQLLGEHDAALKLHQAHLSIARQLQDKGGMGRAYGNIGNAYSAMGYYEQAIKYHKQELTISKEVNDRSSEASTHGNLAVAYQALGAHEMALLHYRAHLNIARELKDSAGEACALLNLGNCLSSRAEFAQAVPYYDNYLMLSQELHDIEGEAKACHFLGYAHYCLGNFREAVRYYDQDLALAKDLQDKMNMGRAYCNLGLAHLALGNLDTALECQKYFLAIAHMTKHLPGKFRALGNIGDVLIRMGDVEEALKMYQRQLSMARQGNDRGLEAAAYGALGLGHRLLRCFDKALGYHTQELTLRQEMSDLKGECRAHGHLGAVHMSLGNYTNAIKCYQEQLERAKELRDSAVEAQAFGNLGIARLNMGHYEDAIGYLEQQLATLQQLSAPTALFDKGRAFGNLGDCYDALGDFDEAVKCHEQHLTIGLKLKSARDQERAYRGLGHSHKSLGNLQQALVCLEKRLVVAHELNSAEAKAAAYGELGHIHSTLGNYEQAISCLEHQLEIAKELKDKVLEAEAVCGLGQVYQQMGEYSNALRFHQMDLDIAEELCMPALQGRAYGNLGTVYESLGNLQEAIRYQEQHLSVAAQTNDKLSKTAAFSSLGRIHHALGNTSQAVAYLQQGLQMAAHLGKREEEARIRHRLGLALWGHGDLEGAQTQLEQAAHLLEAIRREVRGSHDYKLSLFELQTASYQALQRVLVAMGRPEEALLVAERGRTRAFVDLLLERQGFGSQTATKSSHNSVLSIVQPSGNSTNSVGNRGHMAGTEAITAAAIASARVDECTPMSVEQLVDIVNRQKASVLYYSLAAALPEGVVKFHQVAIREVEENGPDASPEGTLTASGSLLEHYIQSVRESLGSELQSANMASNCDNDDPDSADLWSQHLEDVGDRASFLRMVNRNHIFNSSNYSLSSLFSLGSVGGSVASGPASRPGSTRSRRPAPTPAAQWQGPSCWTALYQLLIAPFEDCLPTSAPKSSTSSTKGSGYGRREVLLVLEGDLYLVPFPVLKPNGGMTNMSDSTNSLDTVGVSSEYLCERFSLLVVPSLTALRANQRSARAAMLAAAKNNEGQPTPGTNNMSALVVGNPRLPSSITEQWGWGDIPYAEQEAGMVAEMLQANAITGTQANKETILQKISSAECVHLATHVSWKLSAIVLSPGEVLDSQSSKSANSRFYPSGQSNGSEGGQEACDEEGSEISSTLELPPMSEFMLTASDLLTLRLSARLVVVSSSHTRDHHGWASADGVVGLSRALLAAGAQCVLVSLWPVPDTATKILLRAFYSALLQGSRVSKALAEAMQTVQHTKHFAHPANWAGFLLVGADVRLSNKVALMGQALCELLKTPDKCRDALRVTLHLVEKSLQRIHRGQKNAMYTTQKSIENKVGSVSGWKDLLMSVGFRFEPAANGIPSSVFFPQSDPEERLTQCSASLQALLGLTGTSLSALSKLMSNVEVADDIIGVVRQVIGQFSMKNVEAESIEVPIGVKLWQVPGCHELLASLGFDLMEVGTDEVTLRTGKLANRRNIQFVLQALLALFDTQEAPKNLSVDSSSSLESLDSIDHDGDDDLLGRSSPAAASGDMGDGLLPPLSLPVVPTRPRPLPPPGHRSTVTAFTSYVRRRGEPDGRTANAGESAAPAPPKSMMSSTSSPASNGRLLIGRPGGGGESDAAFTPSPPVGPVGPNDLSSCVATLTLAHQNRIRTLYSNNNDGSSPIGDGTGSSTLPLPVAYHHRRPDSSSSASSATDWEGNGHSTVLRRVGNIAANHPLPPLPPMPTTRQAPPPPPPTVDPLHPLPPLLYNSAIGFDSPSSDSDFGSSVHAKAHSTPKSTYRGIRSRQSNSKAPQTNQNAVSLDRLSVRTELGNCNMERRKPMLSLAPNDDSAMAGGLQPTEASTLFFQSQVKEQADGEPNPTVDPTRPSGGIQDQIMASQLRHLSRELTPTISDVYHERNLGLGLAPPLSQLLTARNLKESLRESEDGLDKLGLLTTTISEENSSCSSKTTEGSTKAKPWLSSAALQRFYHSEGGDLLNVDRESKARSSGSPCSELSRRDEGDGRSIADSQCSAGSYKKPCSMGAGPHRSKGPAGCFFSQDKEEPKEDCGRTVNAPISDEGSVESTSNVPVVPIPRMRSSKHHPPPPPPPIPNGRKAFPGGFVPMSQQTSSAPSKC</sequence>
<dbReference type="PANTHER" id="PTHR10098:SF108">
    <property type="entry name" value="TETRATRICOPEPTIDE REPEAT PROTEIN 28"/>
    <property type="match status" value="1"/>
</dbReference>
<feature type="compositionally biased region" description="Low complexity" evidence="3">
    <location>
        <begin position="1686"/>
        <end position="1697"/>
    </location>
</feature>
<proteinExistence type="predicted"/>
<feature type="compositionally biased region" description="Low complexity" evidence="3">
    <location>
        <begin position="1436"/>
        <end position="1445"/>
    </location>
</feature>
<dbReference type="Pfam" id="PF12770">
    <property type="entry name" value="CHAT"/>
    <property type="match status" value="1"/>
</dbReference>